<dbReference type="PROSITE" id="PS51450">
    <property type="entry name" value="LRR"/>
    <property type="match status" value="1"/>
</dbReference>
<proteinExistence type="predicted"/>
<evidence type="ECO:0000256" key="3">
    <source>
        <dbReference type="ARBA" id="ARBA00022737"/>
    </source>
</evidence>
<keyword evidence="2" id="KW-0732">Signal</keyword>
<comment type="caution">
    <text evidence="4">The sequence shown here is derived from an EMBL/GenBank/DDBJ whole genome shotgun (WGS) entry which is preliminary data.</text>
</comment>
<dbReference type="Proteomes" id="UP000283509">
    <property type="component" value="Unassembled WGS sequence"/>
</dbReference>
<dbReference type="InterPro" id="IPR001611">
    <property type="entry name" value="Leu-rich_rpt"/>
</dbReference>
<protein>
    <submittedName>
        <fullName evidence="4">Leucine-rich repeat-containing protein 15</fullName>
    </submittedName>
</protein>
<dbReference type="STRING" id="6689.A0A423TTV2"/>
<keyword evidence="3" id="KW-0677">Repeat</keyword>
<dbReference type="OrthoDB" id="676979at2759"/>
<dbReference type="PANTHER" id="PTHR24369">
    <property type="entry name" value="ANTIGEN BSP, PUTATIVE-RELATED"/>
    <property type="match status" value="1"/>
</dbReference>
<keyword evidence="1" id="KW-0433">Leucine-rich repeat</keyword>
<accession>A0A423TTV2</accession>
<sequence length="483" mass="54353">MSRHSRPWYTLALLPLPPRPGDLRRGPTRRLAAHLLSRLSPILNPSPPLLSLSLSSLPPSRPVSSALPLLLLSLSLVSLSLLTISLSPRLLHFSFVSSFSKLLTSSKLCPSRPSPSRVPLQLARLSLLPLSLPLHPLSATLVQEKSIQRRRDTLPSHSSKHSLHLEARHFHLLSCQGVGRRRREAKCMCKDSGRAELVCGTELSSCSQLTEILNKQIFPTSHYYKLTVYGTQLDCVIEKDLWGPLDFEKVVLANNQFTSVDNHAFIPFKDRLKTLNLEKNKISNFFFPVISELPNLREFVIRKNELTFIPGHAFFNSSSIRIFKASRNQLDITSDTFSGLPLLEVLDLSYNKITKLSTHVLRIPNHQADWLKIDLSYNEIQKIEPNAFSGIRGCMINLRNNRLITLSETTYRPIIDFTNAMVTFLVSENPLECDCNISWIVHNATVSRCFDNFHCPNLNEGLGTIISSDLGNCTLRKPGPSLE</sequence>
<dbReference type="Pfam" id="PF13855">
    <property type="entry name" value="LRR_8"/>
    <property type="match status" value="1"/>
</dbReference>
<dbReference type="SUPFAM" id="SSF52058">
    <property type="entry name" value="L domain-like"/>
    <property type="match status" value="1"/>
</dbReference>
<dbReference type="InterPro" id="IPR050541">
    <property type="entry name" value="LRR_TM_domain-containing"/>
</dbReference>
<dbReference type="Gene3D" id="3.80.10.10">
    <property type="entry name" value="Ribonuclease Inhibitor"/>
    <property type="match status" value="2"/>
</dbReference>
<evidence type="ECO:0000256" key="2">
    <source>
        <dbReference type="ARBA" id="ARBA00022729"/>
    </source>
</evidence>
<gene>
    <name evidence="4" type="ORF">C7M84_001430</name>
</gene>
<organism evidence="4 5">
    <name type="scientific">Penaeus vannamei</name>
    <name type="common">Whiteleg shrimp</name>
    <name type="synonym">Litopenaeus vannamei</name>
    <dbReference type="NCBI Taxonomy" id="6689"/>
    <lineage>
        <taxon>Eukaryota</taxon>
        <taxon>Metazoa</taxon>
        <taxon>Ecdysozoa</taxon>
        <taxon>Arthropoda</taxon>
        <taxon>Crustacea</taxon>
        <taxon>Multicrustacea</taxon>
        <taxon>Malacostraca</taxon>
        <taxon>Eumalacostraca</taxon>
        <taxon>Eucarida</taxon>
        <taxon>Decapoda</taxon>
        <taxon>Dendrobranchiata</taxon>
        <taxon>Penaeoidea</taxon>
        <taxon>Penaeidae</taxon>
        <taxon>Penaeus</taxon>
    </lineage>
</organism>
<name>A0A423TTV2_PENVA</name>
<reference evidence="4 5" key="1">
    <citation type="submission" date="2018-04" db="EMBL/GenBank/DDBJ databases">
        <authorList>
            <person name="Zhang X."/>
            <person name="Yuan J."/>
            <person name="Li F."/>
            <person name="Xiang J."/>
        </authorList>
    </citation>
    <scope>NUCLEOTIDE SEQUENCE [LARGE SCALE GENOMIC DNA]</scope>
    <source>
        <tissue evidence="4">Muscle</tissue>
    </source>
</reference>
<dbReference type="SMART" id="SM00369">
    <property type="entry name" value="LRR_TYP"/>
    <property type="match status" value="3"/>
</dbReference>
<evidence type="ECO:0000313" key="4">
    <source>
        <dbReference type="EMBL" id="ROT79862.1"/>
    </source>
</evidence>
<reference evidence="4 5" key="2">
    <citation type="submission" date="2019-01" db="EMBL/GenBank/DDBJ databases">
        <title>The decoding of complex shrimp genome reveals the adaptation for benthos swimmer, frequently molting mechanism and breeding impact on genome.</title>
        <authorList>
            <person name="Sun Y."/>
            <person name="Gao Y."/>
            <person name="Yu Y."/>
        </authorList>
    </citation>
    <scope>NUCLEOTIDE SEQUENCE [LARGE SCALE GENOMIC DNA]</scope>
    <source>
        <tissue evidence="4">Muscle</tissue>
    </source>
</reference>
<evidence type="ECO:0000256" key="1">
    <source>
        <dbReference type="ARBA" id="ARBA00022614"/>
    </source>
</evidence>
<dbReference type="PANTHER" id="PTHR24369:SF210">
    <property type="entry name" value="CHAOPTIN-RELATED"/>
    <property type="match status" value="1"/>
</dbReference>
<dbReference type="InterPro" id="IPR032675">
    <property type="entry name" value="LRR_dom_sf"/>
</dbReference>
<evidence type="ECO:0000313" key="5">
    <source>
        <dbReference type="Proteomes" id="UP000283509"/>
    </source>
</evidence>
<keyword evidence="5" id="KW-1185">Reference proteome</keyword>
<dbReference type="GO" id="GO:0005886">
    <property type="term" value="C:plasma membrane"/>
    <property type="evidence" value="ECO:0007669"/>
    <property type="project" value="TreeGrafter"/>
</dbReference>
<dbReference type="EMBL" id="QCYY01001184">
    <property type="protein sequence ID" value="ROT79862.1"/>
    <property type="molecule type" value="Genomic_DNA"/>
</dbReference>
<dbReference type="AlphaFoldDB" id="A0A423TTV2"/>
<dbReference type="InterPro" id="IPR003591">
    <property type="entry name" value="Leu-rich_rpt_typical-subtyp"/>
</dbReference>